<dbReference type="PANTHER" id="PTHR37817">
    <property type="entry name" value="N-ACETYLTRANSFERASE EIS"/>
    <property type="match status" value="1"/>
</dbReference>
<dbReference type="InterPro" id="IPR016181">
    <property type="entry name" value="Acyl_CoA_acyltransferase"/>
</dbReference>
<dbReference type="InterPro" id="IPR000182">
    <property type="entry name" value="GNAT_dom"/>
</dbReference>
<accession>A0A150R5B4</accession>
<dbReference type="NCBIfam" id="NF002367">
    <property type="entry name" value="PRK01346.1-4"/>
    <property type="match status" value="1"/>
</dbReference>
<gene>
    <name evidence="6" type="ORF">BE17_37580</name>
</gene>
<comment type="similarity">
    <text evidence="1 4">Belongs to the acetyltransferase Eis family.</text>
</comment>
<dbReference type="SUPFAM" id="SSF55718">
    <property type="entry name" value="SCP-like"/>
    <property type="match status" value="1"/>
</dbReference>
<dbReference type="InterPro" id="IPR036527">
    <property type="entry name" value="SCP2_sterol-bd_dom_sf"/>
</dbReference>
<dbReference type="InterPro" id="IPR022902">
    <property type="entry name" value="NAcTrfase_Eis"/>
</dbReference>
<feature type="active site" description="Proton acceptor; via carboxylate" evidence="4">
    <location>
        <position position="406"/>
    </location>
</feature>
<sequence length="406" mass="44126">MHVELREISADRHGDFILPTLNAFGYAPNPERAAWMSRLPELTSRVGAFDGDALVGTAAAYTMTMTTPGGVAPVAGLTAVAVLPTHRRRGLLGQLVRRHLDYARAAGRALSCLWATEPAIYGRFGYGVASKACSIRIERDRAAFRGEASAGGRARLIGAAEAFEVFPEIWERARPLAAGMMSRSRLWWEFRRLSENDPTQHDGGPLQRVVIEVGGRAEAYAAYRLELRSDALQIPGGSLHVVEAIGATPLGTRLVWRYLLDIDLPQWIEASLLPPDHPLFLLLAEPRRLHLSASDGLWVRIVDVEAALAARAYGSGDALTLEVKDPGCPWNDGRFRLDGGARRAARSTEAPDLRLDVAALGSAYLGGFSFRQLADAGQVEALSEGAIERADGLFRAARAPWCPEIF</sequence>
<dbReference type="Pfam" id="PF13530">
    <property type="entry name" value="SCP2_2"/>
    <property type="match status" value="1"/>
</dbReference>
<dbReference type="Gene3D" id="3.40.630.30">
    <property type="match status" value="2"/>
</dbReference>
<feature type="active site" description="Proton donor" evidence="4">
    <location>
        <position position="121"/>
    </location>
</feature>
<dbReference type="Proteomes" id="UP000075635">
    <property type="component" value="Unassembled WGS sequence"/>
</dbReference>
<dbReference type="GO" id="GO:0034069">
    <property type="term" value="F:aminoglycoside N-acetyltransferase activity"/>
    <property type="evidence" value="ECO:0007669"/>
    <property type="project" value="TreeGrafter"/>
</dbReference>
<proteinExistence type="inferred from homology"/>
<dbReference type="HAMAP" id="MF_01812">
    <property type="entry name" value="Eis"/>
    <property type="match status" value="1"/>
</dbReference>
<dbReference type="AlphaFoldDB" id="A0A150R5B4"/>
<feature type="domain" description="N-acetyltransferase" evidence="5">
    <location>
        <begin position="3"/>
        <end position="151"/>
    </location>
</feature>
<protein>
    <submittedName>
        <fullName evidence="6">Acetyltransferase</fullName>
    </submittedName>
</protein>
<evidence type="ECO:0000313" key="7">
    <source>
        <dbReference type="Proteomes" id="UP000075635"/>
    </source>
</evidence>
<dbReference type="Pfam" id="PF17668">
    <property type="entry name" value="Acetyltransf_17"/>
    <property type="match status" value="1"/>
</dbReference>
<feature type="binding site" evidence="4">
    <location>
        <begin position="80"/>
        <end position="82"/>
    </location>
    <ligand>
        <name>acetyl-CoA</name>
        <dbReference type="ChEBI" id="CHEBI:57288"/>
    </ligand>
</feature>
<evidence type="ECO:0000256" key="2">
    <source>
        <dbReference type="ARBA" id="ARBA00022679"/>
    </source>
</evidence>
<evidence type="ECO:0000256" key="4">
    <source>
        <dbReference type="HAMAP-Rule" id="MF_01812"/>
    </source>
</evidence>
<dbReference type="SUPFAM" id="SSF55729">
    <property type="entry name" value="Acyl-CoA N-acyltransferases (Nat)"/>
    <property type="match status" value="1"/>
</dbReference>
<dbReference type="InterPro" id="IPR025559">
    <property type="entry name" value="Eis_dom"/>
</dbReference>
<dbReference type="PROSITE" id="PS51186">
    <property type="entry name" value="GNAT"/>
    <property type="match status" value="1"/>
</dbReference>
<evidence type="ECO:0000259" key="5">
    <source>
        <dbReference type="PROSITE" id="PS51186"/>
    </source>
</evidence>
<dbReference type="Gene3D" id="3.30.1050.10">
    <property type="entry name" value="SCP2 sterol-binding domain"/>
    <property type="match status" value="1"/>
</dbReference>
<evidence type="ECO:0000313" key="6">
    <source>
        <dbReference type="EMBL" id="KYF75136.1"/>
    </source>
</evidence>
<dbReference type="Pfam" id="PF13527">
    <property type="entry name" value="Acetyltransf_9"/>
    <property type="match status" value="1"/>
</dbReference>
<dbReference type="InterPro" id="IPR051554">
    <property type="entry name" value="Acetyltransferase_Eis"/>
</dbReference>
<dbReference type="GO" id="GO:0030649">
    <property type="term" value="P:aminoglycoside antibiotic catabolic process"/>
    <property type="evidence" value="ECO:0007669"/>
    <property type="project" value="TreeGrafter"/>
</dbReference>
<evidence type="ECO:0000256" key="1">
    <source>
        <dbReference type="ARBA" id="ARBA00009213"/>
    </source>
</evidence>
<dbReference type="CDD" id="cd04301">
    <property type="entry name" value="NAT_SF"/>
    <property type="match status" value="1"/>
</dbReference>
<feature type="binding site" evidence="4">
    <location>
        <begin position="116"/>
        <end position="117"/>
    </location>
    <ligand>
        <name>acetyl-CoA</name>
        <dbReference type="ChEBI" id="CHEBI:57288"/>
    </ligand>
</feature>
<comment type="subunit">
    <text evidence="4">Homohexamer; trimer of dimers.</text>
</comment>
<keyword evidence="2 4" id="KW-0808">Transferase</keyword>
<evidence type="ECO:0000256" key="3">
    <source>
        <dbReference type="ARBA" id="ARBA00023315"/>
    </source>
</evidence>
<feature type="binding site" evidence="4">
    <location>
        <begin position="88"/>
        <end position="93"/>
    </location>
    <ligand>
        <name>acetyl-CoA</name>
        <dbReference type="ChEBI" id="CHEBI:57288"/>
    </ligand>
</feature>
<keyword evidence="3 4" id="KW-0012">Acyltransferase</keyword>
<comment type="caution">
    <text evidence="6">The sequence shown here is derived from an EMBL/GenBank/DDBJ whole genome shotgun (WGS) entry which is preliminary data.</text>
</comment>
<reference evidence="6 7" key="1">
    <citation type="submission" date="2014-02" db="EMBL/GenBank/DDBJ databases">
        <title>The small core and large imbalanced accessory genome model reveals a collaborative survival strategy of Sorangium cellulosum strains in nature.</title>
        <authorList>
            <person name="Han K."/>
            <person name="Peng R."/>
            <person name="Blom J."/>
            <person name="Li Y.-Z."/>
        </authorList>
    </citation>
    <scope>NUCLEOTIDE SEQUENCE [LARGE SCALE GENOMIC DNA]</scope>
    <source>
        <strain evidence="6 7">So0011-07</strain>
    </source>
</reference>
<dbReference type="PANTHER" id="PTHR37817:SF1">
    <property type="entry name" value="N-ACETYLTRANSFERASE EIS"/>
    <property type="match status" value="1"/>
</dbReference>
<name>A0A150R5B4_SORCE</name>
<organism evidence="6 7">
    <name type="scientific">Sorangium cellulosum</name>
    <name type="common">Polyangium cellulosum</name>
    <dbReference type="NCBI Taxonomy" id="56"/>
    <lineage>
        <taxon>Bacteria</taxon>
        <taxon>Pseudomonadati</taxon>
        <taxon>Myxococcota</taxon>
        <taxon>Polyangia</taxon>
        <taxon>Polyangiales</taxon>
        <taxon>Polyangiaceae</taxon>
        <taxon>Sorangium</taxon>
    </lineage>
</organism>
<dbReference type="InterPro" id="IPR041380">
    <property type="entry name" value="Acetyltransf_17"/>
</dbReference>
<dbReference type="EMBL" id="JEMB01003157">
    <property type="protein sequence ID" value="KYF75136.1"/>
    <property type="molecule type" value="Genomic_DNA"/>
</dbReference>